<evidence type="ECO:0000256" key="16">
    <source>
        <dbReference type="SAM" id="SignalP"/>
    </source>
</evidence>
<evidence type="ECO:0000256" key="3">
    <source>
        <dbReference type="ARBA" id="ARBA00012736"/>
    </source>
</evidence>
<evidence type="ECO:0000256" key="7">
    <source>
        <dbReference type="ARBA" id="ARBA00022801"/>
    </source>
</evidence>
<dbReference type="PROSITE" id="PS00502">
    <property type="entry name" value="POLYGALACTURONASE"/>
    <property type="match status" value="1"/>
</dbReference>
<evidence type="ECO:0000256" key="9">
    <source>
        <dbReference type="ARBA" id="ARBA00023157"/>
    </source>
</evidence>
<keyword evidence="4" id="KW-0964">Secreted</keyword>
<dbReference type="GO" id="GO:0005576">
    <property type="term" value="C:extracellular region"/>
    <property type="evidence" value="ECO:0007669"/>
    <property type="project" value="UniProtKB-SubCell"/>
</dbReference>
<dbReference type="PANTHER" id="PTHR31884:SF1">
    <property type="entry name" value="POLYGALACTURONASE"/>
    <property type="match status" value="1"/>
</dbReference>
<reference evidence="17" key="1">
    <citation type="submission" date="2022-07" db="EMBL/GenBank/DDBJ databases">
        <title>Fungi with potential for degradation of polypropylene.</title>
        <authorList>
            <person name="Gostincar C."/>
        </authorList>
    </citation>
    <scope>NUCLEOTIDE SEQUENCE</scope>
    <source>
        <strain evidence="17">EXF-13308</strain>
    </source>
</reference>
<keyword evidence="8" id="KW-0865">Zymogen</keyword>
<evidence type="ECO:0000256" key="13">
    <source>
        <dbReference type="ARBA" id="ARBA00083621"/>
    </source>
</evidence>
<dbReference type="GO" id="GO:0071555">
    <property type="term" value="P:cell wall organization"/>
    <property type="evidence" value="ECO:0007669"/>
    <property type="project" value="UniProtKB-KW"/>
</dbReference>
<evidence type="ECO:0000256" key="1">
    <source>
        <dbReference type="ARBA" id="ARBA00004613"/>
    </source>
</evidence>
<dbReference type="AlphaFoldDB" id="A0AA38VNQ4"/>
<keyword evidence="6" id="KW-0677">Repeat</keyword>
<keyword evidence="9" id="KW-1015">Disulfide bond</keyword>
<dbReference type="SUPFAM" id="SSF51126">
    <property type="entry name" value="Pectin lyase-like"/>
    <property type="match status" value="1"/>
</dbReference>
<evidence type="ECO:0000256" key="12">
    <source>
        <dbReference type="ARBA" id="ARBA00034074"/>
    </source>
</evidence>
<evidence type="ECO:0000256" key="5">
    <source>
        <dbReference type="ARBA" id="ARBA00022729"/>
    </source>
</evidence>
<dbReference type="SMART" id="SM00710">
    <property type="entry name" value="PbH1"/>
    <property type="match status" value="5"/>
</dbReference>
<evidence type="ECO:0000256" key="6">
    <source>
        <dbReference type="ARBA" id="ARBA00022737"/>
    </source>
</evidence>
<comment type="catalytic activity">
    <reaction evidence="12">
        <text>(1,4-alpha-D-galacturonosyl)n+m + H2O = (1,4-alpha-D-galacturonosyl)n + (1,4-alpha-D-galacturonosyl)m.</text>
        <dbReference type="EC" id="3.2.1.15"/>
    </reaction>
</comment>
<evidence type="ECO:0000256" key="14">
    <source>
        <dbReference type="PROSITE-ProRule" id="PRU10052"/>
    </source>
</evidence>
<dbReference type="InterPro" id="IPR012334">
    <property type="entry name" value="Pectin_lyas_fold"/>
</dbReference>
<comment type="subcellular location">
    <subcellularLocation>
        <location evidence="1">Secreted</location>
    </subcellularLocation>
</comment>
<sequence length="373" mass="37551">MKWSDLLAAIACATAVLAAPAPEPTPGPNIEDALAKRATTCTFSGSLGYSSASKSKTSCSTIVLSALSVPSGVTLDLTSLKTGTTVIFEGETTFGYKEWSGPLVAVSGTSITVKGASGSSLNGNGASYWDGKGSNGGKTKPKFFQAHSLTTSTIENLNIVNAPVQVFSINTVQTLNLIDITIDNSAGASLGANTDGFDIGSSDGVTITGAKVYNQDDCVAINSGTNINFSGGYCSGGHGLSVGSVGGRSDNTVDGVTFESSQIVNSQNGVRIKTISGDTGTVKGVTYKDITLSGITKYGIVVDQAYDGTAGSPTSGVPITDFTLDGVTGSVSSSATEIYIDCASCSGWTWSGVSVTGGKKSSSCKGVPSGVSC</sequence>
<dbReference type="Gene3D" id="2.160.20.10">
    <property type="entry name" value="Single-stranded right-handed beta-helix, Pectin lyase-like"/>
    <property type="match status" value="1"/>
</dbReference>
<evidence type="ECO:0000256" key="11">
    <source>
        <dbReference type="ARBA" id="ARBA00023316"/>
    </source>
</evidence>
<organism evidence="17 18">
    <name type="scientific">Pleurostoma richardsiae</name>
    <dbReference type="NCBI Taxonomy" id="41990"/>
    <lineage>
        <taxon>Eukaryota</taxon>
        <taxon>Fungi</taxon>
        <taxon>Dikarya</taxon>
        <taxon>Ascomycota</taxon>
        <taxon>Pezizomycotina</taxon>
        <taxon>Sordariomycetes</taxon>
        <taxon>Sordariomycetidae</taxon>
        <taxon>Calosphaeriales</taxon>
        <taxon>Pleurostomataceae</taxon>
        <taxon>Pleurostoma</taxon>
    </lineage>
</organism>
<keyword evidence="7 15" id="KW-0378">Hydrolase</keyword>
<comment type="similarity">
    <text evidence="2 15">Belongs to the glycosyl hydrolase 28 family.</text>
</comment>
<dbReference type="FunFam" id="2.160.20.10:FF:000002">
    <property type="entry name" value="Endopolygalacturonase D"/>
    <property type="match status" value="1"/>
</dbReference>
<dbReference type="InterPro" id="IPR050434">
    <property type="entry name" value="Glycosyl_hydrlase_28"/>
</dbReference>
<comment type="caution">
    <text evidence="17">The sequence shown here is derived from an EMBL/GenBank/DDBJ whole genome shotgun (WGS) entry which is preliminary data.</text>
</comment>
<gene>
    <name evidence="17" type="ORF">NKR23_g6824</name>
</gene>
<keyword evidence="11" id="KW-0961">Cell wall biogenesis/degradation</keyword>
<dbReference type="PANTHER" id="PTHR31884">
    <property type="entry name" value="POLYGALACTURONASE"/>
    <property type="match status" value="1"/>
</dbReference>
<feature type="signal peptide" evidence="16">
    <location>
        <begin position="1"/>
        <end position="18"/>
    </location>
</feature>
<keyword evidence="5 16" id="KW-0732">Signal</keyword>
<keyword evidence="18" id="KW-1185">Reference proteome</keyword>
<dbReference type="GO" id="GO:0004650">
    <property type="term" value="F:polygalacturonase activity"/>
    <property type="evidence" value="ECO:0007669"/>
    <property type="project" value="UniProtKB-EC"/>
</dbReference>
<evidence type="ECO:0000256" key="8">
    <source>
        <dbReference type="ARBA" id="ARBA00023145"/>
    </source>
</evidence>
<name>A0AA38VNQ4_9PEZI</name>
<evidence type="ECO:0000256" key="15">
    <source>
        <dbReference type="RuleBase" id="RU361169"/>
    </source>
</evidence>
<dbReference type="Proteomes" id="UP001174694">
    <property type="component" value="Unassembled WGS sequence"/>
</dbReference>
<dbReference type="EMBL" id="JANBVO010000020">
    <property type="protein sequence ID" value="KAJ9143053.1"/>
    <property type="molecule type" value="Genomic_DNA"/>
</dbReference>
<evidence type="ECO:0000256" key="10">
    <source>
        <dbReference type="ARBA" id="ARBA00023295"/>
    </source>
</evidence>
<evidence type="ECO:0000256" key="4">
    <source>
        <dbReference type="ARBA" id="ARBA00022525"/>
    </source>
</evidence>
<evidence type="ECO:0000313" key="18">
    <source>
        <dbReference type="Proteomes" id="UP001174694"/>
    </source>
</evidence>
<protein>
    <recommendedName>
        <fullName evidence="3">endo-polygalacturonase</fullName>
        <ecNumber evidence="3">3.2.1.15</ecNumber>
    </recommendedName>
    <alternativeName>
        <fullName evidence="13">Pectinase</fullName>
    </alternativeName>
</protein>
<dbReference type="GO" id="GO:0045490">
    <property type="term" value="P:pectin catabolic process"/>
    <property type="evidence" value="ECO:0007669"/>
    <property type="project" value="UniProtKB-ARBA"/>
</dbReference>
<evidence type="ECO:0000256" key="2">
    <source>
        <dbReference type="ARBA" id="ARBA00008834"/>
    </source>
</evidence>
<feature type="chain" id="PRO_5041279858" description="endo-polygalacturonase" evidence="16">
    <location>
        <begin position="19"/>
        <end position="373"/>
    </location>
</feature>
<dbReference type="EC" id="3.2.1.15" evidence="3"/>
<feature type="active site" evidence="14">
    <location>
        <position position="238"/>
    </location>
</feature>
<evidence type="ECO:0000313" key="17">
    <source>
        <dbReference type="EMBL" id="KAJ9143053.1"/>
    </source>
</evidence>
<dbReference type="InterPro" id="IPR000743">
    <property type="entry name" value="Glyco_hydro_28"/>
</dbReference>
<dbReference type="Pfam" id="PF00295">
    <property type="entry name" value="Glyco_hydro_28"/>
    <property type="match status" value="1"/>
</dbReference>
<proteinExistence type="inferred from homology"/>
<keyword evidence="10 15" id="KW-0326">Glycosidase</keyword>
<dbReference type="InterPro" id="IPR006626">
    <property type="entry name" value="PbH1"/>
</dbReference>
<dbReference type="InterPro" id="IPR011050">
    <property type="entry name" value="Pectin_lyase_fold/virulence"/>
</dbReference>
<accession>A0AA38VNQ4</accession>